<proteinExistence type="inferred from homology"/>
<keyword evidence="3 5" id="KW-0949">S-adenosyl-L-methionine</keyword>
<dbReference type="GO" id="GO:0032259">
    <property type="term" value="P:methylation"/>
    <property type="evidence" value="ECO:0007669"/>
    <property type="project" value="UniProtKB-KW"/>
</dbReference>
<dbReference type="InterPro" id="IPR029063">
    <property type="entry name" value="SAM-dependent_MTases_sf"/>
</dbReference>
<dbReference type="Gene3D" id="3.40.50.150">
    <property type="entry name" value="Vaccinia Virus protein VP39"/>
    <property type="match status" value="1"/>
</dbReference>
<protein>
    <recommendedName>
        <fullName evidence="5">Release factor glutamine methyltransferase</fullName>
        <shortName evidence="5">RF MTase</shortName>
        <ecNumber evidence="5">2.1.1.297</ecNumber>
    </recommendedName>
    <alternativeName>
        <fullName evidence="5">N5-glutamine methyltransferase PrmC</fullName>
    </alternativeName>
    <alternativeName>
        <fullName evidence="5">Protein-(glutamine-N5) MTase PrmC</fullName>
    </alternativeName>
    <alternativeName>
        <fullName evidence="5">Protein-glutamine N-methyltransferase PrmC</fullName>
    </alternativeName>
</protein>
<dbReference type="PROSITE" id="PS00092">
    <property type="entry name" value="N6_MTASE"/>
    <property type="match status" value="1"/>
</dbReference>
<dbReference type="InterPro" id="IPR007848">
    <property type="entry name" value="Small_mtfrase_dom"/>
</dbReference>
<dbReference type="InterPro" id="IPR040758">
    <property type="entry name" value="PrmC_N"/>
</dbReference>
<dbReference type="InterPro" id="IPR002052">
    <property type="entry name" value="DNA_methylase_N6_adenine_CS"/>
</dbReference>
<dbReference type="EC" id="2.1.1.297" evidence="5"/>
<comment type="function">
    <text evidence="5">Methylates the class 1 translation termination release factors RF1/PrfA and RF2/PrfB on the glutamine residue of the universally conserved GGQ motif.</text>
</comment>
<evidence type="ECO:0000256" key="5">
    <source>
        <dbReference type="HAMAP-Rule" id="MF_02126"/>
    </source>
</evidence>
<evidence type="ECO:0000259" key="6">
    <source>
        <dbReference type="Pfam" id="PF05175"/>
    </source>
</evidence>
<organism evidence="8">
    <name type="scientific">uncultured Rubrobacteraceae bacterium</name>
    <dbReference type="NCBI Taxonomy" id="349277"/>
    <lineage>
        <taxon>Bacteria</taxon>
        <taxon>Bacillati</taxon>
        <taxon>Actinomycetota</taxon>
        <taxon>Rubrobacteria</taxon>
        <taxon>Rubrobacterales</taxon>
        <taxon>Rubrobacteraceae</taxon>
        <taxon>environmental samples</taxon>
    </lineage>
</organism>
<evidence type="ECO:0000256" key="2">
    <source>
        <dbReference type="ARBA" id="ARBA00022679"/>
    </source>
</evidence>
<dbReference type="AlphaFoldDB" id="A0A6J4QEI8"/>
<name>A0A6J4QEI8_9ACTN</name>
<dbReference type="Pfam" id="PF05175">
    <property type="entry name" value="MTS"/>
    <property type="match status" value="1"/>
</dbReference>
<feature type="domain" description="Methyltransferase small" evidence="6">
    <location>
        <begin position="126"/>
        <end position="205"/>
    </location>
</feature>
<gene>
    <name evidence="5" type="primary">prmC</name>
    <name evidence="8" type="ORF">AVDCRST_MAG14-13</name>
</gene>
<evidence type="ECO:0000256" key="1">
    <source>
        <dbReference type="ARBA" id="ARBA00022603"/>
    </source>
</evidence>
<dbReference type="InterPro" id="IPR004556">
    <property type="entry name" value="HemK-like"/>
</dbReference>
<dbReference type="InterPro" id="IPR050320">
    <property type="entry name" value="N5-glutamine_MTase"/>
</dbReference>
<dbReference type="HAMAP" id="MF_02126">
    <property type="entry name" value="RF_methyltr_PrmC"/>
    <property type="match status" value="1"/>
</dbReference>
<dbReference type="PANTHER" id="PTHR18895">
    <property type="entry name" value="HEMK METHYLTRANSFERASE"/>
    <property type="match status" value="1"/>
</dbReference>
<dbReference type="EMBL" id="CADCVG010000001">
    <property type="protein sequence ID" value="CAA9441676.1"/>
    <property type="molecule type" value="Genomic_DNA"/>
</dbReference>
<dbReference type="GO" id="GO:0003676">
    <property type="term" value="F:nucleic acid binding"/>
    <property type="evidence" value="ECO:0007669"/>
    <property type="project" value="InterPro"/>
</dbReference>
<feature type="domain" description="Release factor glutamine methyltransferase N-terminal" evidence="7">
    <location>
        <begin position="18"/>
        <end position="87"/>
    </location>
</feature>
<dbReference type="NCBIfam" id="TIGR03534">
    <property type="entry name" value="RF_mod_PrmC"/>
    <property type="match status" value="1"/>
</dbReference>
<feature type="binding site" evidence="5">
    <location>
        <position position="200"/>
    </location>
    <ligand>
        <name>S-adenosyl-L-methionine</name>
        <dbReference type="ChEBI" id="CHEBI:59789"/>
    </ligand>
</feature>
<dbReference type="NCBIfam" id="TIGR00536">
    <property type="entry name" value="hemK_fam"/>
    <property type="match status" value="1"/>
</dbReference>
<accession>A0A6J4QEI8</accession>
<sequence>MTEPRAKQARHGIRNARQLVRGAARRLQEAGVPESRVSAEVLLSELLGVGRGDLAVLEEPVSEEQAALYEAWISRRLEREPVQRILGLAYFRNLELKLDKHTLIPRPDTESVVEAVLGVVDRRGGSCRVLDIGTGSGAIAISIAQERPLCEVHATDESEEALELALRNAEDTGVAVRFHRADLVSGLEGLADSVEVLVSNPPYIRSTDIPKLAPEVRDWDPPAALDGGPDGLVFYRRIFAEVKPLLASGADLVLEVGDGQAEDVLELGRRAGYVPLGTHVDLAGSPRAVLLRWGAG</sequence>
<feature type="binding site" evidence="5">
    <location>
        <position position="156"/>
    </location>
    <ligand>
        <name>S-adenosyl-L-methionine</name>
        <dbReference type="ChEBI" id="CHEBI:59789"/>
    </ligand>
</feature>
<evidence type="ECO:0000256" key="3">
    <source>
        <dbReference type="ARBA" id="ARBA00022691"/>
    </source>
</evidence>
<evidence type="ECO:0000313" key="8">
    <source>
        <dbReference type="EMBL" id="CAA9441676.1"/>
    </source>
</evidence>
<dbReference type="CDD" id="cd02440">
    <property type="entry name" value="AdoMet_MTases"/>
    <property type="match status" value="1"/>
</dbReference>
<dbReference type="SUPFAM" id="SSF53335">
    <property type="entry name" value="S-adenosyl-L-methionine-dependent methyltransferases"/>
    <property type="match status" value="1"/>
</dbReference>
<dbReference type="Gene3D" id="1.10.8.10">
    <property type="entry name" value="DNA helicase RuvA subunit, C-terminal domain"/>
    <property type="match status" value="1"/>
</dbReference>
<keyword evidence="1 5" id="KW-0489">Methyltransferase</keyword>
<keyword evidence="2 5" id="KW-0808">Transferase</keyword>
<feature type="binding site" evidence="5">
    <location>
        <begin position="133"/>
        <end position="137"/>
    </location>
    <ligand>
        <name>S-adenosyl-L-methionine</name>
        <dbReference type="ChEBI" id="CHEBI:59789"/>
    </ligand>
</feature>
<dbReference type="Pfam" id="PF17827">
    <property type="entry name" value="PrmC_N"/>
    <property type="match status" value="1"/>
</dbReference>
<evidence type="ECO:0000259" key="7">
    <source>
        <dbReference type="Pfam" id="PF17827"/>
    </source>
</evidence>
<evidence type="ECO:0000256" key="4">
    <source>
        <dbReference type="ARBA" id="ARBA00048391"/>
    </source>
</evidence>
<dbReference type="GO" id="GO:0102559">
    <property type="term" value="F:peptide chain release factor N(5)-glutamine methyltransferase activity"/>
    <property type="evidence" value="ECO:0007669"/>
    <property type="project" value="UniProtKB-EC"/>
</dbReference>
<feature type="binding site" evidence="5">
    <location>
        <begin position="200"/>
        <end position="203"/>
    </location>
    <ligand>
        <name>substrate</name>
    </ligand>
</feature>
<comment type="caution">
    <text evidence="5">Lacks conserved residue(s) required for the propagation of feature annotation.</text>
</comment>
<dbReference type="InterPro" id="IPR019874">
    <property type="entry name" value="RF_methyltr_PrmC"/>
</dbReference>
<reference evidence="8" key="1">
    <citation type="submission" date="2020-02" db="EMBL/GenBank/DDBJ databases">
        <authorList>
            <person name="Meier V. D."/>
        </authorList>
    </citation>
    <scope>NUCLEOTIDE SEQUENCE</scope>
    <source>
        <strain evidence="8">AVDCRST_MAG14</strain>
    </source>
</reference>
<dbReference type="PANTHER" id="PTHR18895:SF74">
    <property type="entry name" value="MTRF1L RELEASE FACTOR GLUTAMINE METHYLTRANSFERASE"/>
    <property type="match status" value="1"/>
</dbReference>
<comment type="catalytic activity">
    <reaction evidence="4 5">
        <text>L-glutaminyl-[peptide chain release factor] + S-adenosyl-L-methionine = N(5)-methyl-L-glutaminyl-[peptide chain release factor] + S-adenosyl-L-homocysteine + H(+)</text>
        <dbReference type="Rhea" id="RHEA:42896"/>
        <dbReference type="Rhea" id="RHEA-COMP:10271"/>
        <dbReference type="Rhea" id="RHEA-COMP:10272"/>
        <dbReference type="ChEBI" id="CHEBI:15378"/>
        <dbReference type="ChEBI" id="CHEBI:30011"/>
        <dbReference type="ChEBI" id="CHEBI:57856"/>
        <dbReference type="ChEBI" id="CHEBI:59789"/>
        <dbReference type="ChEBI" id="CHEBI:61891"/>
        <dbReference type="EC" id="2.1.1.297"/>
    </reaction>
</comment>
<comment type="similarity">
    <text evidence="5">Belongs to the protein N5-glutamine methyltransferase family. PrmC subfamily.</text>
</comment>